<dbReference type="Pfam" id="PF00768">
    <property type="entry name" value="Peptidase_S11"/>
    <property type="match status" value="1"/>
</dbReference>
<evidence type="ECO:0000256" key="15">
    <source>
        <dbReference type="RuleBase" id="RU004016"/>
    </source>
</evidence>
<keyword evidence="5 17" id="KW-0121">Carboxypeptidase</keyword>
<dbReference type="SMART" id="SM00936">
    <property type="entry name" value="PBP5_C"/>
    <property type="match status" value="1"/>
</dbReference>
<feature type="active site" evidence="13">
    <location>
        <position position="87"/>
    </location>
</feature>
<keyword evidence="6" id="KW-0645">Protease</keyword>
<dbReference type="Gene3D" id="3.40.710.10">
    <property type="entry name" value="DD-peptidase/beta-lactamase superfamily"/>
    <property type="match status" value="1"/>
</dbReference>
<evidence type="ECO:0000256" key="12">
    <source>
        <dbReference type="ARBA" id="ARBA00034000"/>
    </source>
</evidence>
<keyword evidence="10" id="KW-0573">Peptidoglycan synthesis</keyword>
<dbReference type="EMBL" id="WTYQ01000001">
    <property type="protein sequence ID" value="MXP25183.1"/>
    <property type="molecule type" value="Genomic_DNA"/>
</dbReference>
<dbReference type="PRINTS" id="PR00725">
    <property type="entry name" value="DADACBPTASE1"/>
</dbReference>
<evidence type="ECO:0000256" key="8">
    <source>
        <dbReference type="ARBA" id="ARBA00022801"/>
    </source>
</evidence>
<dbReference type="EC" id="3.4.16.4" evidence="4"/>
<comment type="caution">
    <text evidence="17">The sequence shown here is derived from an EMBL/GenBank/DDBJ whole genome shotgun (WGS) entry which is preliminary data.</text>
</comment>
<feature type="active site" description="Proton acceptor" evidence="13">
    <location>
        <position position="27"/>
    </location>
</feature>
<evidence type="ECO:0000256" key="10">
    <source>
        <dbReference type="ARBA" id="ARBA00022984"/>
    </source>
</evidence>
<evidence type="ECO:0000256" key="5">
    <source>
        <dbReference type="ARBA" id="ARBA00022645"/>
    </source>
</evidence>
<feature type="binding site" evidence="14">
    <location>
        <position position="191"/>
    </location>
    <ligand>
        <name>substrate</name>
    </ligand>
</feature>
<dbReference type="InterPro" id="IPR001967">
    <property type="entry name" value="Peptidase_S11_N"/>
</dbReference>
<evidence type="ECO:0000256" key="6">
    <source>
        <dbReference type="ARBA" id="ARBA00022670"/>
    </source>
</evidence>
<gene>
    <name evidence="17" type="ORF">GRI39_03880</name>
</gene>
<feature type="domain" description="Peptidase S11 D-Ala-D-Ala carboxypeptidase A C-terminal" evidence="16">
    <location>
        <begin position="241"/>
        <end position="331"/>
    </location>
</feature>
<dbReference type="InterPro" id="IPR012338">
    <property type="entry name" value="Beta-lactam/transpept-like"/>
</dbReference>
<dbReference type="AlphaFoldDB" id="A0A845A7F0"/>
<dbReference type="PANTHER" id="PTHR21581:SF6">
    <property type="entry name" value="TRAFFICKING PROTEIN PARTICLE COMPLEX SUBUNIT 12"/>
    <property type="match status" value="1"/>
</dbReference>
<evidence type="ECO:0000256" key="4">
    <source>
        <dbReference type="ARBA" id="ARBA00012448"/>
    </source>
</evidence>
<dbReference type="GO" id="GO:0006508">
    <property type="term" value="P:proteolysis"/>
    <property type="evidence" value="ECO:0007669"/>
    <property type="project" value="UniProtKB-KW"/>
</dbReference>
<reference evidence="17 18" key="1">
    <citation type="submission" date="2019-12" db="EMBL/GenBank/DDBJ databases">
        <title>Genomic-based taxomic classification of the family Erythrobacteraceae.</title>
        <authorList>
            <person name="Xu L."/>
        </authorList>
    </citation>
    <scope>NUCLEOTIDE SEQUENCE [LARGE SCALE GENOMIC DNA]</scope>
    <source>
        <strain evidence="17 18">DSM 18604</strain>
    </source>
</reference>
<evidence type="ECO:0000256" key="14">
    <source>
        <dbReference type="PIRSR" id="PIRSR618044-2"/>
    </source>
</evidence>
<evidence type="ECO:0000313" key="18">
    <source>
        <dbReference type="Proteomes" id="UP000460561"/>
    </source>
</evidence>
<evidence type="ECO:0000256" key="3">
    <source>
        <dbReference type="ARBA" id="ARBA00007164"/>
    </source>
</evidence>
<dbReference type="PANTHER" id="PTHR21581">
    <property type="entry name" value="D-ALANYL-D-ALANINE CARBOXYPEPTIDASE"/>
    <property type="match status" value="1"/>
</dbReference>
<dbReference type="UniPathway" id="UPA00219"/>
<name>A0A845A7F0_9SPHN</name>
<evidence type="ECO:0000256" key="13">
    <source>
        <dbReference type="PIRSR" id="PIRSR618044-1"/>
    </source>
</evidence>
<evidence type="ECO:0000256" key="11">
    <source>
        <dbReference type="ARBA" id="ARBA00023316"/>
    </source>
</evidence>
<comment type="catalytic activity">
    <reaction evidence="12">
        <text>Preferential cleavage: (Ac)2-L-Lys-D-Ala-|-D-Ala. Also transpeptidation of peptidyl-alanyl moieties that are N-acyl substituents of D-alanine.</text>
        <dbReference type="EC" id="3.4.16.4"/>
    </reaction>
</comment>
<evidence type="ECO:0000259" key="16">
    <source>
        <dbReference type="SMART" id="SM00936"/>
    </source>
</evidence>
<dbReference type="InterPro" id="IPR015956">
    <property type="entry name" value="Peniciliin-bd_prot_C_sf"/>
</dbReference>
<dbReference type="InterPro" id="IPR037167">
    <property type="entry name" value="Peptidase_S11_C_sf"/>
</dbReference>
<sequence>MLIDLSSGQTLFARDPERRFMPASTTKIMTAYTAFELIAHGKLSLDTVIEISPKIADEWSGEGSSMFLKAHDKVTVAQLLMGITTVSGNDASVALAVHCAGSLDRWTEMMNENAAFLGMKDSHFGSPNGYPDEGRTFTSARDLAILATALVKRHPDLYRRFIGNHGMVYNGIAQNNHDPITGVVKGADGIKTGYTRQAGYNFVGSAVRSGRRLIMVLAGAPTSSERDRAAIKLMNWGFDDFQNRLIAPARSEIGFARVQDGAEDTVALGARDDILATVPIGGSISPKLTIHYRGPIQAPIAKGQEVARLRIEIAGQAPHDVPLVAENAVAKANIFQRLMNGMRGIFS</sequence>
<evidence type="ECO:0000256" key="9">
    <source>
        <dbReference type="ARBA" id="ARBA00022960"/>
    </source>
</evidence>
<comment type="function">
    <text evidence="1">Removes C-terminal D-alanyl residues from sugar-peptide cell wall precursors.</text>
</comment>
<dbReference type="InterPro" id="IPR018044">
    <property type="entry name" value="Peptidase_S11"/>
</dbReference>
<accession>A0A845A7F0</accession>
<evidence type="ECO:0000313" key="17">
    <source>
        <dbReference type="EMBL" id="MXP25183.1"/>
    </source>
</evidence>
<dbReference type="OrthoDB" id="9795979at2"/>
<keyword evidence="11" id="KW-0961">Cell wall biogenesis/degradation</keyword>
<keyword evidence="7" id="KW-0732">Signal</keyword>
<dbReference type="GO" id="GO:0071555">
    <property type="term" value="P:cell wall organization"/>
    <property type="evidence" value="ECO:0007669"/>
    <property type="project" value="UniProtKB-KW"/>
</dbReference>
<keyword evidence="18" id="KW-1185">Reference proteome</keyword>
<dbReference type="GO" id="GO:0009252">
    <property type="term" value="P:peptidoglycan biosynthetic process"/>
    <property type="evidence" value="ECO:0007669"/>
    <property type="project" value="UniProtKB-UniPathway"/>
</dbReference>
<proteinExistence type="inferred from homology"/>
<protein>
    <recommendedName>
        <fullName evidence="4">serine-type D-Ala-D-Ala carboxypeptidase</fullName>
        <ecNumber evidence="4">3.4.16.4</ecNumber>
    </recommendedName>
</protein>
<keyword evidence="9" id="KW-0133">Cell shape</keyword>
<dbReference type="SUPFAM" id="SSF69189">
    <property type="entry name" value="Penicillin-binding protein associated domain"/>
    <property type="match status" value="1"/>
</dbReference>
<evidence type="ECO:0000256" key="2">
    <source>
        <dbReference type="ARBA" id="ARBA00004752"/>
    </source>
</evidence>
<comment type="pathway">
    <text evidence="2">Cell wall biogenesis; peptidoglycan biosynthesis.</text>
</comment>
<organism evidence="17 18">
    <name type="scientific">Altericroceibacterium indicum</name>
    <dbReference type="NCBI Taxonomy" id="374177"/>
    <lineage>
        <taxon>Bacteria</taxon>
        <taxon>Pseudomonadati</taxon>
        <taxon>Pseudomonadota</taxon>
        <taxon>Alphaproteobacteria</taxon>
        <taxon>Sphingomonadales</taxon>
        <taxon>Erythrobacteraceae</taxon>
        <taxon>Altericroceibacterium</taxon>
    </lineage>
</organism>
<dbReference type="Gene3D" id="2.60.410.10">
    <property type="entry name" value="D-Ala-D-Ala carboxypeptidase, C-terminal domain"/>
    <property type="match status" value="1"/>
</dbReference>
<evidence type="ECO:0000256" key="7">
    <source>
        <dbReference type="ARBA" id="ARBA00022729"/>
    </source>
</evidence>
<comment type="similarity">
    <text evidence="3 15">Belongs to the peptidase S11 family.</text>
</comment>
<dbReference type="GO" id="GO:0008360">
    <property type="term" value="P:regulation of cell shape"/>
    <property type="evidence" value="ECO:0007669"/>
    <property type="project" value="UniProtKB-KW"/>
</dbReference>
<dbReference type="Proteomes" id="UP000460561">
    <property type="component" value="Unassembled WGS sequence"/>
</dbReference>
<dbReference type="SUPFAM" id="SSF56601">
    <property type="entry name" value="beta-lactamase/transpeptidase-like"/>
    <property type="match status" value="1"/>
</dbReference>
<dbReference type="Pfam" id="PF07943">
    <property type="entry name" value="PBP5_C"/>
    <property type="match status" value="1"/>
</dbReference>
<evidence type="ECO:0000256" key="1">
    <source>
        <dbReference type="ARBA" id="ARBA00003217"/>
    </source>
</evidence>
<keyword evidence="8" id="KW-0378">Hydrolase</keyword>
<dbReference type="GO" id="GO:0009002">
    <property type="term" value="F:serine-type D-Ala-D-Ala carboxypeptidase activity"/>
    <property type="evidence" value="ECO:0007669"/>
    <property type="project" value="UniProtKB-EC"/>
</dbReference>
<dbReference type="InterPro" id="IPR012907">
    <property type="entry name" value="Peptidase_S11_C"/>
</dbReference>
<feature type="active site" description="Acyl-ester intermediate" evidence="13">
    <location>
        <position position="24"/>
    </location>
</feature>